<name>A0A6I6EU36_9CLOT</name>
<dbReference type="EMBL" id="CP046522">
    <property type="protein sequence ID" value="QGU94356.1"/>
    <property type="molecule type" value="Genomic_DNA"/>
</dbReference>
<dbReference type="AlphaFoldDB" id="A0A6I6EU36"/>
<proteinExistence type="predicted"/>
<evidence type="ECO:0008006" key="3">
    <source>
        <dbReference type="Google" id="ProtNLM"/>
    </source>
</evidence>
<dbReference type="Proteomes" id="UP000422764">
    <property type="component" value="Chromosome"/>
</dbReference>
<protein>
    <recommendedName>
        <fullName evidence="3">DUF4363 family protein</fullName>
    </recommendedName>
</protein>
<keyword evidence="2" id="KW-1185">Reference proteome</keyword>
<reference evidence="1 2" key="1">
    <citation type="submission" date="2019-12" db="EMBL/GenBank/DDBJ databases">
        <title>Genome sequenceing of Clostridium bovifaecis.</title>
        <authorList>
            <person name="Yao Y."/>
        </authorList>
    </citation>
    <scope>NUCLEOTIDE SEQUENCE [LARGE SCALE GENOMIC DNA]</scope>
    <source>
        <strain evidence="1 2">BXX</strain>
    </source>
</reference>
<gene>
    <name evidence="1" type="ORF">GOM49_03880</name>
</gene>
<organism evidence="1 2">
    <name type="scientific">Clostridium bovifaecis</name>
    <dbReference type="NCBI Taxonomy" id="2184719"/>
    <lineage>
        <taxon>Bacteria</taxon>
        <taxon>Bacillati</taxon>
        <taxon>Bacillota</taxon>
        <taxon>Clostridia</taxon>
        <taxon>Eubacteriales</taxon>
        <taxon>Clostridiaceae</taxon>
        <taxon>Clostridium</taxon>
    </lineage>
</organism>
<sequence length="127" mass="14720">MKQRKFTSKVIVLMITMMLVPTLIAGCSSKSKIRKEVYEGTLKHIGVFESHKNDNYSEPTKEEMNQYIEFINNSKKNSTEEEREIFDKLGDVMIAYSTDSSEVAKGEKPILFDEKVKELKTLLEQYK</sequence>
<evidence type="ECO:0000313" key="2">
    <source>
        <dbReference type="Proteomes" id="UP000422764"/>
    </source>
</evidence>
<dbReference type="PROSITE" id="PS51257">
    <property type="entry name" value="PROKAR_LIPOPROTEIN"/>
    <property type="match status" value="1"/>
</dbReference>
<accession>A0A6I6EU36</accession>
<evidence type="ECO:0000313" key="1">
    <source>
        <dbReference type="EMBL" id="QGU94356.1"/>
    </source>
</evidence>